<dbReference type="AlphaFoldDB" id="A0A840CZK4"/>
<dbReference type="PANTHER" id="PTHR32552:SF81">
    <property type="entry name" value="TONB-DEPENDENT OUTER MEMBRANE RECEPTOR"/>
    <property type="match status" value="1"/>
</dbReference>
<dbReference type="InterPro" id="IPR008969">
    <property type="entry name" value="CarboxyPept-like_regulatory"/>
</dbReference>
<dbReference type="PROSITE" id="PS52016">
    <property type="entry name" value="TONB_DEPENDENT_REC_3"/>
    <property type="match status" value="1"/>
</dbReference>
<sequence>MIEKIKYVGLLVACACAIPGFAQEQTDTVPRKITHEERLAVNAKTVKGTVVDAVKGMPLEGISISIPGISAAMTNEKGEFSIRTNTQEAELLVSGPGYQQKWVALKGRSTNIRIALNDEATATVFKDILTPLGYVSGNRVTTPITQLDDDNSKSPAVTPDALLQGKVAGLNAITRSGMDGAGLNTFLHGFNSIYTNSQPLLIIDGMIVENMSAGVSLIDGYLSTPLNSIDVKDIERISVLKDASVLYGVKGANGAIIVETKRAKSPETTINVHAQMGVNMKPSSIPVLDASQSKRYLASVYQSRGYSANQMSKLPFLNSEKPVLQEWGYEGNVDYYRYNKSTDWQDNLFSKGFKSDYSLSVTGGDEVALYAVSLGMLSNKGVIDGTDYSRFTARLNTDISISPKLKVQTSMSFIYGKKNLAAEGSKSALNPIYSSLAKAPFTVANIYDEQDLMSPLLENVDMFGIANPQVVLDDVMHENSNYGFMGNVSVKYSVWKDLTLSTVVGLRFNKERERVFHPSSGIPYGELPTAMITNELQHRVERIFTLSNETRANYLFKFGADHRLDATLGMRYLNTKGEDDWGKGYNSASDNFTSINYGLNELRQAGGSIGEWNWLAFYANLAYSWKDRYFLTGTFSADASSRYGDDIGQFQSFPAISGAWLISSEPFMRNIDKVDLLKLRAGYSTAGNDDIGNFTARRYYTSQNLMGNYGLVRGNLVNTALKPERVGKFNVGVDASFFNERLSLSADFYRTNVKDMIAYSSITPISGFSTYVDNNGEMQNTGFDFSLSGRLLNLRELKWDAGLTASHYKNKVTKLNGDRYLTDIAGGTILTEVGKPLGVFYGYKTNGVYATSAEAATDGLYHRSGLQDLAFGAGDVRFVNLNAADKYINESDRTVIGDPNPDVFGGLFTSVSWKQFKLSARFTYSVGNDVYNYTRSTLESMNGLANQTQVVLNRWTKEGQITNVPRVVYGDPMQNSRFSDRWIEDGSYLKFKNLTLSYDVPMKKGLIRGLQVYAVAENLGTLTSYKGYDPEFSVTASPLGYGIDAFVTPQTRTFYVGLILGL</sequence>
<evidence type="ECO:0000259" key="13">
    <source>
        <dbReference type="Pfam" id="PF07715"/>
    </source>
</evidence>
<feature type="domain" description="TonB-dependent receptor plug" evidence="13">
    <location>
        <begin position="149"/>
        <end position="255"/>
    </location>
</feature>
<comment type="caution">
    <text evidence="14">The sequence shown here is derived from an EMBL/GenBank/DDBJ whole genome shotgun (WGS) entry which is preliminary data.</text>
</comment>
<keyword evidence="2 11" id="KW-0813">Transport</keyword>
<protein>
    <submittedName>
        <fullName evidence="14">TonB-linked SusC/RagA family outer membrane protein</fullName>
    </submittedName>
</protein>
<evidence type="ECO:0000256" key="8">
    <source>
        <dbReference type="ARBA" id="ARBA00023077"/>
    </source>
</evidence>
<dbReference type="EMBL" id="JACIER010000007">
    <property type="protein sequence ID" value="MBB4044261.1"/>
    <property type="molecule type" value="Genomic_DNA"/>
</dbReference>
<feature type="signal peptide" evidence="12">
    <location>
        <begin position="1"/>
        <end position="22"/>
    </location>
</feature>
<dbReference type="InterPro" id="IPR037066">
    <property type="entry name" value="Plug_dom_sf"/>
</dbReference>
<dbReference type="NCBIfam" id="TIGR04056">
    <property type="entry name" value="OMP_RagA_SusC"/>
    <property type="match status" value="1"/>
</dbReference>
<dbReference type="Gene3D" id="2.170.130.10">
    <property type="entry name" value="TonB-dependent receptor, plug domain"/>
    <property type="match status" value="1"/>
</dbReference>
<evidence type="ECO:0000256" key="6">
    <source>
        <dbReference type="ARBA" id="ARBA00023004"/>
    </source>
</evidence>
<evidence type="ECO:0000256" key="5">
    <source>
        <dbReference type="ARBA" id="ARBA00022692"/>
    </source>
</evidence>
<dbReference type="Gene3D" id="2.40.170.20">
    <property type="entry name" value="TonB-dependent receptor, beta-barrel domain"/>
    <property type="match status" value="1"/>
</dbReference>
<evidence type="ECO:0000313" key="14">
    <source>
        <dbReference type="EMBL" id="MBB4044261.1"/>
    </source>
</evidence>
<accession>A0A840CZK4</accession>
<evidence type="ECO:0000256" key="1">
    <source>
        <dbReference type="ARBA" id="ARBA00004571"/>
    </source>
</evidence>
<gene>
    <name evidence="14" type="ORF">GGR06_002052</name>
</gene>
<keyword evidence="3 11" id="KW-1134">Transmembrane beta strand</keyword>
<evidence type="ECO:0000313" key="15">
    <source>
        <dbReference type="Proteomes" id="UP000560658"/>
    </source>
</evidence>
<comment type="subcellular location">
    <subcellularLocation>
        <location evidence="1 11">Cell outer membrane</location>
        <topology evidence="1 11">Multi-pass membrane protein</topology>
    </subcellularLocation>
</comment>
<organism evidence="14 15">
    <name type="scientific">Bacteroides reticulotermitis</name>
    <dbReference type="NCBI Taxonomy" id="1133319"/>
    <lineage>
        <taxon>Bacteria</taxon>
        <taxon>Pseudomonadati</taxon>
        <taxon>Bacteroidota</taxon>
        <taxon>Bacteroidia</taxon>
        <taxon>Bacteroidales</taxon>
        <taxon>Bacteroidaceae</taxon>
        <taxon>Bacteroides</taxon>
    </lineage>
</organism>
<dbReference type="InterPro" id="IPR012910">
    <property type="entry name" value="Plug_dom"/>
</dbReference>
<dbReference type="GO" id="GO:0006826">
    <property type="term" value="P:iron ion transport"/>
    <property type="evidence" value="ECO:0007669"/>
    <property type="project" value="UniProtKB-KW"/>
</dbReference>
<evidence type="ECO:0000256" key="7">
    <source>
        <dbReference type="ARBA" id="ARBA00023065"/>
    </source>
</evidence>
<keyword evidence="12" id="KW-0732">Signal</keyword>
<dbReference type="RefSeq" id="WP_044163568.1">
    <property type="nucleotide sequence ID" value="NZ_JACIER010000007.1"/>
</dbReference>
<proteinExistence type="inferred from homology"/>
<keyword evidence="8" id="KW-0798">TonB box</keyword>
<evidence type="ECO:0000256" key="3">
    <source>
        <dbReference type="ARBA" id="ARBA00022452"/>
    </source>
</evidence>
<dbReference type="SUPFAM" id="SSF49464">
    <property type="entry name" value="Carboxypeptidase regulatory domain-like"/>
    <property type="match status" value="1"/>
</dbReference>
<keyword evidence="6" id="KW-0408">Iron</keyword>
<keyword evidence="7" id="KW-0406">Ion transport</keyword>
<dbReference type="PANTHER" id="PTHR32552">
    <property type="entry name" value="FERRICHROME IRON RECEPTOR-RELATED"/>
    <property type="match status" value="1"/>
</dbReference>
<evidence type="ECO:0000256" key="9">
    <source>
        <dbReference type="ARBA" id="ARBA00023136"/>
    </source>
</evidence>
<evidence type="ECO:0000256" key="4">
    <source>
        <dbReference type="ARBA" id="ARBA00022496"/>
    </source>
</evidence>
<keyword evidence="9 11" id="KW-0472">Membrane</keyword>
<evidence type="ECO:0000256" key="11">
    <source>
        <dbReference type="PROSITE-ProRule" id="PRU01360"/>
    </source>
</evidence>
<keyword evidence="10 11" id="KW-0998">Cell outer membrane</keyword>
<dbReference type="SUPFAM" id="SSF56935">
    <property type="entry name" value="Porins"/>
    <property type="match status" value="1"/>
</dbReference>
<dbReference type="InterPro" id="IPR036942">
    <property type="entry name" value="Beta-barrel_TonB_sf"/>
</dbReference>
<dbReference type="Gene3D" id="2.60.40.1120">
    <property type="entry name" value="Carboxypeptidase-like, regulatory domain"/>
    <property type="match status" value="1"/>
</dbReference>
<dbReference type="InterPro" id="IPR039426">
    <property type="entry name" value="TonB-dep_rcpt-like"/>
</dbReference>
<evidence type="ECO:0000256" key="2">
    <source>
        <dbReference type="ARBA" id="ARBA00022448"/>
    </source>
</evidence>
<dbReference type="Pfam" id="PF13715">
    <property type="entry name" value="CarbopepD_reg_2"/>
    <property type="match status" value="1"/>
</dbReference>
<dbReference type="Proteomes" id="UP000560658">
    <property type="component" value="Unassembled WGS sequence"/>
</dbReference>
<name>A0A840CZK4_9BACE</name>
<evidence type="ECO:0000256" key="10">
    <source>
        <dbReference type="ARBA" id="ARBA00023237"/>
    </source>
</evidence>
<reference evidence="14" key="1">
    <citation type="submission" date="2020-08" db="EMBL/GenBank/DDBJ databases">
        <title>Genomic Encyclopedia of Type Strains, Phase IV (KMG-IV): sequencing the most valuable type-strain genomes for metagenomic binning, comparative biology and taxonomic classification.</title>
        <authorList>
            <person name="Goeker M."/>
        </authorList>
    </citation>
    <scope>NUCLEOTIDE SEQUENCE [LARGE SCALE GENOMIC DNA]</scope>
    <source>
        <strain evidence="14">DSM 105720</strain>
    </source>
</reference>
<dbReference type="InterPro" id="IPR023996">
    <property type="entry name" value="TonB-dep_OMP_SusC/RagA"/>
</dbReference>
<evidence type="ECO:0000256" key="12">
    <source>
        <dbReference type="SAM" id="SignalP"/>
    </source>
</evidence>
<keyword evidence="15" id="KW-1185">Reference proteome</keyword>
<dbReference type="GO" id="GO:0009279">
    <property type="term" value="C:cell outer membrane"/>
    <property type="evidence" value="ECO:0007669"/>
    <property type="project" value="UniProtKB-SubCell"/>
</dbReference>
<dbReference type="Pfam" id="PF07715">
    <property type="entry name" value="Plug"/>
    <property type="match status" value="1"/>
</dbReference>
<keyword evidence="5 11" id="KW-0812">Transmembrane</keyword>
<feature type="chain" id="PRO_5032720060" evidence="12">
    <location>
        <begin position="23"/>
        <end position="1062"/>
    </location>
</feature>
<keyword evidence="4" id="KW-0410">Iron transport</keyword>
<comment type="similarity">
    <text evidence="11">Belongs to the TonB-dependent receptor family.</text>
</comment>